<sequence length="150" mass="15638">MTGIAIPLAAQPPFAAQQQVHLNVGSTWEPATVVQVLTGGKVVVSYLIGVVPMTAAVSPWLIRPADGYDLRAVGTLASGTEVAFADAVHTVAAAPWMRRGQWVVPFTNGQSSVVNPHTKVRVVDDRAAVTVDGIPLVQALPALNAGQVAR</sequence>
<reference evidence="1 2" key="1">
    <citation type="submission" date="2021-01" db="EMBL/GenBank/DDBJ databases">
        <title>Whole genome shotgun sequence of Catellatospora chokoriensis NBRC 107358.</title>
        <authorList>
            <person name="Komaki H."/>
            <person name="Tamura T."/>
        </authorList>
    </citation>
    <scope>NUCLEOTIDE SEQUENCE [LARGE SCALE GENOMIC DNA]</scope>
    <source>
        <strain evidence="1 2">NBRC 107358</strain>
    </source>
</reference>
<evidence type="ECO:0000313" key="1">
    <source>
        <dbReference type="EMBL" id="GIF94034.1"/>
    </source>
</evidence>
<dbReference type="Proteomes" id="UP000619293">
    <property type="component" value="Unassembled WGS sequence"/>
</dbReference>
<accession>A0A8J3K4Q9</accession>
<comment type="caution">
    <text evidence="1">The sequence shown here is derived from an EMBL/GenBank/DDBJ whole genome shotgun (WGS) entry which is preliminary data.</text>
</comment>
<dbReference type="AlphaFoldDB" id="A0A8J3K4Q9"/>
<organism evidence="1 2">
    <name type="scientific">Catellatospora chokoriensis</name>
    <dbReference type="NCBI Taxonomy" id="310353"/>
    <lineage>
        <taxon>Bacteria</taxon>
        <taxon>Bacillati</taxon>
        <taxon>Actinomycetota</taxon>
        <taxon>Actinomycetes</taxon>
        <taxon>Micromonosporales</taxon>
        <taxon>Micromonosporaceae</taxon>
        <taxon>Catellatospora</taxon>
    </lineage>
</organism>
<dbReference type="RefSeq" id="WP_191843990.1">
    <property type="nucleotide sequence ID" value="NZ_BAAALB010000041.1"/>
</dbReference>
<name>A0A8J3K4Q9_9ACTN</name>
<protein>
    <submittedName>
        <fullName evidence="1">Uncharacterized protein</fullName>
    </submittedName>
</protein>
<gene>
    <name evidence="1" type="ORF">Cch02nite_74780</name>
</gene>
<evidence type="ECO:0000313" key="2">
    <source>
        <dbReference type="Proteomes" id="UP000619293"/>
    </source>
</evidence>
<proteinExistence type="predicted"/>
<keyword evidence="2" id="KW-1185">Reference proteome</keyword>
<dbReference type="EMBL" id="BONG01000079">
    <property type="protein sequence ID" value="GIF94034.1"/>
    <property type="molecule type" value="Genomic_DNA"/>
</dbReference>